<evidence type="ECO:0000313" key="3">
    <source>
        <dbReference type="Proteomes" id="UP000326857"/>
    </source>
</evidence>
<evidence type="ECO:0000256" key="1">
    <source>
        <dbReference type="SAM" id="MobiDB-lite"/>
    </source>
</evidence>
<reference evidence="2 3" key="1">
    <citation type="submission" date="2019-09" db="EMBL/GenBank/DDBJ databases">
        <authorList>
            <person name="Dittami M. S."/>
        </authorList>
    </citation>
    <scope>NUCLEOTIDE SEQUENCE [LARGE SCALE GENOMIC DNA]</scope>
    <source>
        <strain evidence="2">SPHINGO391</strain>
    </source>
</reference>
<protein>
    <submittedName>
        <fullName evidence="2">Uncharacterized protein</fullName>
    </submittedName>
</protein>
<dbReference type="Proteomes" id="UP000326857">
    <property type="component" value="Unassembled WGS sequence"/>
</dbReference>
<gene>
    <name evidence="2" type="ORF">SPHINGO391_350292</name>
</gene>
<feature type="compositionally biased region" description="Low complexity" evidence="1">
    <location>
        <begin position="8"/>
        <end position="18"/>
    </location>
</feature>
<dbReference type="AlphaFoldDB" id="A0A5E7Y4Q3"/>
<dbReference type="EMBL" id="CABVLI010000029">
    <property type="protein sequence ID" value="VVT01812.1"/>
    <property type="molecule type" value="Genomic_DNA"/>
</dbReference>
<evidence type="ECO:0000313" key="2">
    <source>
        <dbReference type="EMBL" id="VVT01812.1"/>
    </source>
</evidence>
<name>A0A5E7Y4Q3_9SPHN</name>
<accession>A0A5E7Y4Q3</accession>
<proteinExistence type="predicted"/>
<organism evidence="2 3">
    <name type="scientific">Sphingomonas aurantiaca</name>
    <dbReference type="NCBI Taxonomy" id="185949"/>
    <lineage>
        <taxon>Bacteria</taxon>
        <taxon>Pseudomonadati</taxon>
        <taxon>Pseudomonadota</taxon>
        <taxon>Alphaproteobacteria</taxon>
        <taxon>Sphingomonadales</taxon>
        <taxon>Sphingomonadaceae</taxon>
        <taxon>Sphingomonas</taxon>
    </lineage>
</organism>
<sequence length="37" mass="4144">MRGSWDELPSLTPLSLPTRLRRAGPFPLPGGAREVRR</sequence>
<feature type="region of interest" description="Disordered" evidence="1">
    <location>
        <begin position="1"/>
        <end position="37"/>
    </location>
</feature>